<keyword evidence="4" id="KW-1185">Reference proteome</keyword>
<dbReference type="PANTHER" id="PTHR41287:SF1">
    <property type="entry name" value="PROTEIN YMFN"/>
    <property type="match status" value="1"/>
</dbReference>
<sequence length="550" mass="62960">MTNCSLIPEIQNYIDFVRSGEIEVCEEQLLLCDYVEKCFREEELSVNEEQLKKYLGLQKYFPYELLDWEKFCFALHNCVYRENGQLRWPVLFILVGRGAGKNGYLAFEDFCLLTPINGVRYYFIDIFAMAEDQAKTTFEDVYNVLEDNKIKLKNHFYWNKEEITNLKTKSRLKFRTSGVKSKDGGRPGKVDFDEYHAYESMKLVDVATTGLGKKAHPRRTIITTNGDVRDGPLDTLISKSELILKGEIPDNGTLPFICKLDDKKEIKDKKKWPKANPSLPFFPILQHELQIEFGDYLLDPIGNSSFATKRMNMPQGNKDVEVTSWENILETNKEMPDLSGFTCVAGIDYAKTTDFVAAGLLFLFKGNYYWITHSWVCKESADLGRIKAPLKEWEERGLLTFIEGPEISPDIPAEWLAEKGQIYNITTLGMDNYRYTLLAKALKAVGFDTDKQGANNIKLTRPSNEMLIAPTVTSLFTNHNIIWGDNPLMRWYTNNSCKKQEAHDNVSFGKIEPKSRKTDGFKAFIAAMCAGGELEDSGENEEVDLEVYTY</sequence>
<dbReference type="EMBL" id="JAEEGC010000037">
    <property type="protein sequence ID" value="MBV7273105.1"/>
    <property type="molecule type" value="Genomic_DNA"/>
</dbReference>
<comment type="caution">
    <text evidence="3">The sequence shown here is derived from an EMBL/GenBank/DDBJ whole genome shotgun (WGS) entry which is preliminary data.</text>
</comment>
<dbReference type="AlphaFoldDB" id="A0A949TIW1"/>
<reference evidence="3" key="1">
    <citation type="submission" date="2020-12" db="EMBL/GenBank/DDBJ databases">
        <title>Clostridium thailandense sp. nov., a novel acetogenic bacterium isolated from peat land soil in Thailand.</title>
        <authorList>
            <person name="Chaikitkaew S."/>
            <person name="Birkeland N.K."/>
        </authorList>
    </citation>
    <scope>NUCLEOTIDE SEQUENCE</scope>
    <source>
        <strain evidence="3">PL3</strain>
    </source>
</reference>
<gene>
    <name evidence="3" type="ORF">I6U48_09300</name>
</gene>
<feature type="domain" description="Terminase large subunit-like endonuclease" evidence="2">
    <location>
        <begin position="254"/>
        <end position="529"/>
    </location>
</feature>
<name>A0A949TIW1_9CLOT</name>
<evidence type="ECO:0000313" key="3">
    <source>
        <dbReference type="EMBL" id="MBV7273105.1"/>
    </source>
</evidence>
<dbReference type="GO" id="GO:0004519">
    <property type="term" value="F:endonuclease activity"/>
    <property type="evidence" value="ECO:0007669"/>
    <property type="project" value="InterPro"/>
</dbReference>
<dbReference type="InterPro" id="IPR046461">
    <property type="entry name" value="TerL_ATPase"/>
</dbReference>
<dbReference type="Pfam" id="PF03354">
    <property type="entry name" value="TerL_ATPase"/>
    <property type="match status" value="1"/>
</dbReference>
<dbReference type="PANTHER" id="PTHR41287">
    <property type="match status" value="1"/>
</dbReference>
<evidence type="ECO:0000259" key="2">
    <source>
        <dbReference type="Pfam" id="PF20441"/>
    </source>
</evidence>
<dbReference type="InterPro" id="IPR005021">
    <property type="entry name" value="Terminase_largesu-like"/>
</dbReference>
<organism evidence="3 4">
    <name type="scientific">Clostridium thailandense</name>
    <dbReference type="NCBI Taxonomy" id="2794346"/>
    <lineage>
        <taxon>Bacteria</taxon>
        <taxon>Bacillati</taxon>
        <taxon>Bacillota</taxon>
        <taxon>Clostridia</taxon>
        <taxon>Eubacteriales</taxon>
        <taxon>Clostridiaceae</taxon>
        <taxon>Clostridium</taxon>
    </lineage>
</organism>
<evidence type="ECO:0000259" key="1">
    <source>
        <dbReference type="Pfam" id="PF03354"/>
    </source>
</evidence>
<dbReference type="RefSeq" id="WP_218320130.1">
    <property type="nucleotide sequence ID" value="NZ_JAEEGC010000037.1"/>
</dbReference>
<proteinExistence type="predicted"/>
<feature type="domain" description="Terminase large subunit-like ATPase" evidence="1">
    <location>
        <begin position="78"/>
        <end position="236"/>
    </location>
</feature>
<dbReference type="InterPro" id="IPR046462">
    <property type="entry name" value="TerL_nuclease"/>
</dbReference>
<evidence type="ECO:0000313" key="4">
    <source>
        <dbReference type="Proteomes" id="UP000694308"/>
    </source>
</evidence>
<dbReference type="Proteomes" id="UP000694308">
    <property type="component" value="Unassembled WGS sequence"/>
</dbReference>
<protein>
    <submittedName>
        <fullName evidence="3">Terminase large subunit</fullName>
    </submittedName>
</protein>
<dbReference type="Pfam" id="PF20441">
    <property type="entry name" value="TerL_nuclease"/>
    <property type="match status" value="1"/>
</dbReference>
<accession>A0A949TIW1</accession>